<keyword evidence="4" id="KW-1185">Reference proteome</keyword>
<evidence type="ECO:0000313" key="3">
    <source>
        <dbReference type="EMBL" id="CAG8571255.1"/>
    </source>
</evidence>
<protein>
    <submittedName>
        <fullName evidence="3">19421_t:CDS:1</fullName>
    </submittedName>
</protein>
<dbReference type="AlphaFoldDB" id="A0A9N9G1S4"/>
<keyword evidence="1" id="KW-0238">DNA-binding</keyword>
<dbReference type="PROSITE" id="PS51253">
    <property type="entry name" value="HTH_CENPB"/>
    <property type="match status" value="1"/>
</dbReference>
<accession>A0A9N9G1S4</accession>
<name>A0A9N9G1S4_9GLOM</name>
<dbReference type="Proteomes" id="UP000789405">
    <property type="component" value="Unassembled WGS sequence"/>
</dbReference>
<gene>
    <name evidence="3" type="ORF">DERYTH_LOCUS6220</name>
</gene>
<proteinExistence type="predicted"/>
<comment type="caution">
    <text evidence="3">The sequence shown here is derived from an EMBL/GenBank/DDBJ whole genome shotgun (WGS) entry which is preliminary data.</text>
</comment>
<dbReference type="EMBL" id="CAJVPY010002759">
    <property type="protein sequence ID" value="CAG8571255.1"/>
    <property type="molecule type" value="Genomic_DNA"/>
</dbReference>
<dbReference type="GO" id="GO:0003677">
    <property type="term" value="F:DNA binding"/>
    <property type="evidence" value="ECO:0007669"/>
    <property type="project" value="UniProtKB-KW"/>
</dbReference>
<dbReference type="InterPro" id="IPR006600">
    <property type="entry name" value="HTH_CenpB_DNA-bd_dom"/>
</dbReference>
<evidence type="ECO:0000259" key="2">
    <source>
        <dbReference type="PROSITE" id="PS51253"/>
    </source>
</evidence>
<reference evidence="3" key="1">
    <citation type="submission" date="2021-06" db="EMBL/GenBank/DDBJ databases">
        <authorList>
            <person name="Kallberg Y."/>
            <person name="Tangrot J."/>
            <person name="Rosling A."/>
        </authorList>
    </citation>
    <scope>NUCLEOTIDE SEQUENCE</scope>
    <source>
        <strain evidence="3">MA453B</strain>
    </source>
</reference>
<evidence type="ECO:0000256" key="1">
    <source>
        <dbReference type="ARBA" id="ARBA00023125"/>
    </source>
</evidence>
<organism evidence="3 4">
    <name type="scientific">Dentiscutata erythropus</name>
    <dbReference type="NCBI Taxonomy" id="1348616"/>
    <lineage>
        <taxon>Eukaryota</taxon>
        <taxon>Fungi</taxon>
        <taxon>Fungi incertae sedis</taxon>
        <taxon>Mucoromycota</taxon>
        <taxon>Glomeromycotina</taxon>
        <taxon>Glomeromycetes</taxon>
        <taxon>Diversisporales</taxon>
        <taxon>Gigasporaceae</taxon>
        <taxon>Dentiscutata</taxon>
    </lineage>
</organism>
<evidence type="ECO:0000313" key="4">
    <source>
        <dbReference type="Proteomes" id="UP000789405"/>
    </source>
</evidence>
<dbReference type="OrthoDB" id="2430075at2759"/>
<sequence length="272" mass="31698">MSEKVAKKKVRQSYTIQDKAHVVWYALHTSNIKAATRFSLDKSQVGHWVVQLKDQLNEIKHSKLHCLEDASRKCFFSKEEARLYSWISNMYSVALAVTYNSFRLEMLKFVSEAASKSNDLAKIQLASTFKASSIWIKRFLKHYNLALHQKTKILQKMPADLKQQLLNFQRQRWSKTKPPLPSGVIVFFHEKEDDEIYYDEILSNKSEEICQDEPCYISDEQNITIIDSSDEEDCDAIIDKDNDHDTIIDEEEGHDITIVENKEVLVFTIDKQ</sequence>
<feature type="domain" description="HTH CENPB-type" evidence="2">
    <location>
        <begin position="67"/>
        <end position="149"/>
    </location>
</feature>